<keyword evidence="2" id="KW-1185">Reference proteome</keyword>
<comment type="caution">
    <text evidence="1">The sequence shown here is derived from an EMBL/GenBank/DDBJ whole genome shotgun (WGS) entry which is preliminary data.</text>
</comment>
<proteinExistence type="predicted"/>
<evidence type="ECO:0000313" key="1">
    <source>
        <dbReference type="EMBL" id="MET3690893.1"/>
    </source>
</evidence>
<reference evidence="1 2" key="1">
    <citation type="submission" date="2024-06" db="EMBL/GenBank/DDBJ databases">
        <title>Genomic Encyclopedia of Type Strains, Phase IV (KMG-IV): sequencing the most valuable type-strain genomes for metagenomic binning, comparative biology and taxonomic classification.</title>
        <authorList>
            <person name="Goeker M."/>
        </authorList>
    </citation>
    <scope>NUCLEOTIDE SEQUENCE [LARGE SCALE GENOMIC DNA]</scope>
    <source>
        <strain evidence="1 2">DSM 21331</strain>
    </source>
</reference>
<gene>
    <name evidence="1" type="ORF">ABID43_000412</name>
</gene>
<dbReference type="EMBL" id="JBEPMM010000001">
    <property type="protein sequence ID" value="MET3690893.1"/>
    <property type="molecule type" value="Genomic_DNA"/>
</dbReference>
<name>A0ABV2KZ88_9HYPH</name>
<accession>A0ABV2KZ88</accession>
<dbReference type="RefSeq" id="WP_238281055.1">
    <property type="nucleotide sequence ID" value="NZ_BPQL01000115.1"/>
</dbReference>
<dbReference type="Proteomes" id="UP001549145">
    <property type="component" value="Unassembled WGS sequence"/>
</dbReference>
<protein>
    <submittedName>
        <fullName evidence="1">Uncharacterized protein</fullName>
    </submittedName>
</protein>
<organism evidence="1 2">
    <name type="scientific">Methylobacterium goesingense</name>
    <dbReference type="NCBI Taxonomy" id="243690"/>
    <lineage>
        <taxon>Bacteria</taxon>
        <taxon>Pseudomonadati</taxon>
        <taxon>Pseudomonadota</taxon>
        <taxon>Alphaproteobacteria</taxon>
        <taxon>Hyphomicrobiales</taxon>
        <taxon>Methylobacteriaceae</taxon>
        <taxon>Methylobacterium</taxon>
    </lineage>
</organism>
<evidence type="ECO:0000313" key="2">
    <source>
        <dbReference type="Proteomes" id="UP001549145"/>
    </source>
</evidence>
<sequence length="109" mass="12154">MKSLRLKPKTGQTGKPSAMAGFDAVYYLYWYRDVEQYGGTPLDHYLTIGWKEGRDPSAGFSTDGYLAAHADVRANGANPLIHFLQFGLAEGRRGWEKDPQAPAPRPRLL</sequence>